<comment type="similarity">
    <text evidence="1 5">Belongs to the acylphosphatase family.</text>
</comment>
<comment type="catalytic activity">
    <reaction evidence="3 4">
        <text>an acyl phosphate + H2O = a carboxylate + phosphate + H(+)</text>
        <dbReference type="Rhea" id="RHEA:14965"/>
        <dbReference type="ChEBI" id="CHEBI:15377"/>
        <dbReference type="ChEBI" id="CHEBI:15378"/>
        <dbReference type="ChEBI" id="CHEBI:29067"/>
        <dbReference type="ChEBI" id="CHEBI:43474"/>
        <dbReference type="ChEBI" id="CHEBI:59918"/>
        <dbReference type="EC" id="3.6.1.7"/>
    </reaction>
</comment>
<feature type="domain" description="Acylphosphatase-like" evidence="6">
    <location>
        <begin position="3"/>
        <end position="90"/>
    </location>
</feature>
<feature type="active site" evidence="4">
    <location>
        <position position="36"/>
    </location>
</feature>
<comment type="caution">
    <text evidence="7">The sequence shown here is derived from an EMBL/GenBank/DDBJ whole genome shotgun (WGS) entry which is preliminary data.</text>
</comment>
<dbReference type="InterPro" id="IPR001792">
    <property type="entry name" value="Acylphosphatase-like_dom"/>
</dbReference>
<dbReference type="SUPFAM" id="SSF54975">
    <property type="entry name" value="Acylphosphatase/BLUF domain-like"/>
    <property type="match status" value="1"/>
</dbReference>
<organism evidence="7 8">
    <name type="scientific">Candidatus Gottesmanbacteria bacterium RIFCSPLOWO2_01_FULL_39_12b</name>
    <dbReference type="NCBI Taxonomy" id="1798388"/>
    <lineage>
        <taxon>Bacteria</taxon>
        <taxon>Candidatus Gottesmaniibacteriota</taxon>
    </lineage>
</organism>
<evidence type="ECO:0000313" key="7">
    <source>
        <dbReference type="EMBL" id="OGG26054.1"/>
    </source>
</evidence>
<dbReference type="InterPro" id="IPR036046">
    <property type="entry name" value="Acylphosphatase-like_dom_sf"/>
</dbReference>
<dbReference type="PROSITE" id="PS51160">
    <property type="entry name" value="ACYLPHOSPHATASE_3"/>
    <property type="match status" value="1"/>
</dbReference>
<name>A0A1F6AMY5_9BACT</name>
<evidence type="ECO:0000256" key="1">
    <source>
        <dbReference type="ARBA" id="ARBA00005614"/>
    </source>
</evidence>
<protein>
    <recommendedName>
        <fullName evidence="2 4">acylphosphatase</fullName>
        <ecNumber evidence="2 4">3.6.1.7</ecNumber>
    </recommendedName>
</protein>
<keyword evidence="4" id="KW-0378">Hydrolase</keyword>
<proteinExistence type="inferred from homology"/>
<dbReference type="EMBL" id="MFJR01000014">
    <property type="protein sequence ID" value="OGG26054.1"/>
    <property type="molecule type" value="Genomic_DNA"/>
</dbReference>
<evidence type="ECO:0000256" key="5">
    <source>
        <dbReference type="RuleBase" id="RU004168"/>
    </source>
</evidence>
<evidence type="ECO:0000313" key="8">
    <source>
        <dbReference type="Proteomes" id="UP000176609"/>
    </source>
</evidence>
<dbReference type="PANTHER" id="PTHR47268">
    <property type="entry name" value="ACYLPHOSPHATASE"/>
    <property type="match status" value="1"/>
</dbReference>
<gene>
    <name evidence="7" type="ORF">A2960_05880</name>
</gene>
<evidence type="ECO:0000259" key="6">
    <source>
        <dbReference type="PROSITE" id="PS51160"/>
    </source>
</evidence>
<dbReference type="InterPro" id="IPR020456">
    <property type="entry name" value="Acylphosphatase"/>
</dbReference>
<evidence type="ECO:0000256" key="3">
    <source>
        <dbReference type="ARBA" id="ARBA00047645"/>
    </source>
</evidence>
<feature type="active site" evidence="4">
    <location>
        <position position="18"/>
    </location>
</feature>
<dbReference type="EC" id="3.6.1.7" evidence="2 4"/>
<dbReference type="AlphaFoldDB" id="A0A1F6AMY5"/>
<reference evidence="7 8" key="1">
    <citation type="journal article" date="2016" name="Nat. Commun.">
        <title>Thousands of microbial genomes shed light on interconnected biogeochemical processes in an aquifer system.</title>
        <authorList>
            <person name="Anantharaman K."/>
            <person name="Brown C.T."/>
            <person name="Hug L.A."/>
            <person name="Sharon I."/>
            <person name="Castelle C.J."/>
            <person name="Probst A.J."/>
            <person name="Thomas B.C."/>
            <person name="Singh A."/>
            <person name="Wilkins M.J."/>
            <person name="Karaoz U."/>
            <person name="Brodie E.L."/>
            <person name="Williams K.H."/>
            <person name="Hubbard S.S."/>
            <person name="Banfield J.F."/>
        </authorList>
    </citation>
    <scope>NUCLEOTIDE SEQUENCE [LARGE SCALE GENOMIC DNA]</scope>
</reference>
<dbReference type="Pfam" id="PF00708">
    <property type="entry name" value="Acylphosphatase"/>
    <property type="match status" value="1"/>
</dbReference>
<accession>A0A1F6AMY5</accession>
<evidence type="ECO:0000256" key="2">
    <source>
        <dbReference type="ARBA" id="ARBA00012150"/>
    </source>
</evidence>
<dbReference type="Gene3D" id="3.30.70.100">
    <property type="match status" value="1"/>
</dbReference>
<evidence type="ECO:0000256" key="4">
    <source>
        <dbReference type="PROSITE-ProRule" id="PRU00520"/>
    </source>
</evidence>
<dbReference type="PANTHER" id="PTHR47268:SF4">
    <property type="entry name" value="ACYLPHOSPHATASE"/>
    <property type="match status" value="1"/>
</dbReference>
<sequence length="90" mass="10307">MKCAHIFIIGDVIGVGFRAWTVRNANELGLTGWVRNADNKTVEAVFEADVEKVKEMIERCRKGPEVAWVEKLEIKWEVATGEFVIFQIRN</sequence>
<dbReference type="GO" id="GO:0003998">
    <property type="term" value="F:acylphosphatase activity"/>
    <property type="evidence" value="ECO:0007669"/>
    <property type="project" value="UniProtKB-EC"/>
</dbReference>
<dbReference type="Proteomes" id="UP000176609">
    <property type="component" value="Unassembled WGS sequence"/>
</dbReference>